<reference evidence="2 3" key="1">
    <citation type="journal article" date="2019" name="Nat. Ecol. Evol.">
        <title>Megaphylogeny resolves global patterns of mushroom evolution.</title>
        <authorList>
            <person name="Varga T."/>
            <person name="Krizsan K."/>
            <person name="Foldi C."/>
            <person name="Dima B."/>
            <person name="Sanchez-Garcia M."/>
            <person name="Sanchez-Ramirez S."/>
            <person name="Szollosi G.J."/>
            <person name="Szarkandi J.G."/>
            <person name="Papp V."/>
            <person name="Albert L."/>
            <person name="Andreopoulos W."/>
            <person name="Angelini C."/>
            <person name="Antonin V."/>
            <person name="Barry K.W."/>
            <person name="Bougher N.L."/>
            <person name="Buchanan P."/>
            <person name="Buyck B."/>
            <person name="Bense V."/>
            <person name="Catcheside P."/>
            <person name="Chovatia M."/>
            <person name="Cooper J."/>
            <person name="Damon W."/>
            <person name="Desjardin D."/>
            <person name="Finy P."/>
            <person name="Geml J."/>
            <person name="Haridas S."/>
            <person name="Hughes K."/>
            <person name="Justo A."/>
            <person name="Karasinski D."/>
            <person name="Kautmanova I."/>
            <person name="Kiss B."/>
            <person name="Kocsube S."/>
            <person name="Kotiranta H."/>
            <person name="LaButti K.M."/>
            <person name="Lechner B.E."/>
            <person name="Liimatainen K."/>
            <person name="Lipzen A."/>
            <person name="Lukacs Z."/>
            <person name="Mihaltcheva S."/>
            <person name="Morgado L.N."/>
            <person name="Niskanen T."/>
            <person name="Noordeloos M.E."/>
            <person name="Ohm R.A."/>
            <person name="Ortiz-Santana B."/>
            <person name="Ovrebo C."/>
            <person name="Racz N."/>
            <person name="Riley R."/>
            <person name="Savchenko A."/>
            <person name="Shiryaev A."/>
            <person name="Soop K."/>
            <person name="Spirin V."/>
            <person name="Szebenyi C."/>
            <person name="Tomsovsky M."/>
            <person name="Tulloss R.E."/>
            <person name="Uehling J."/>
            <person name="Grigoriev I.V."/>
            <person name="Vagvolgyi C."/>
            <person name="Papp T."/>
            <person name="Martin F.M."/>
            <person name="Miettinen O."/>
            <person name="Hibbett D.S."/>
            <person name="Nagy L.G."/>
        </authorList>
    </citation>
    <scope>NUCLEOTIDE SEQUENCE [LARGE SCALE GENOMIC DNA]</scope>
    <source>
        <strain evidence="2 3">OMC1185</strain>
    </source>
</reference>
<keyword evidence="3" id="KW-1185">Reference proteome</keyword>
<accession>A0A5C3MLE4</accession>
<evidence type="ECO:0000313" key="3">
    <source>
        <dbReference type="Proteomes" id="UP000305948"/>
    </source>
</evidence>
<organism evidence="2 3">
    <name type="scientific">Heliocybe sulcata</name>
    <dbReference type="NCBI Taxonomy" id="5364"/>
    <lineage>
        <taxon>Eukaryota</taxon>
        <taxon>Fungi</taxon>
        <taxon>Dikarya</taxon>
        <taxon>Basidiomycota</taxon>
        <taxon>Agaricomycotina</taxon>
        <taxon>Agaricomycetes</taxon>
        <taxon>Gloeophyllales</taxon>
        <taxon>Gloeophyllaceae</taxon>
        <taxon>Heliocybe</taxon>
    </lineage>
</organism>
<dbReference type="AlphaFoldDB" id="A0A5C3MLE4"/>
<proteinExistence type="predicted"/>
<keyword evidence="1" id="KW-0812">Transmembrane</keyword>
<name>A0A5C3MLE4_9AGAM</name>
<sequence>MPSTSLKALSASWHLSTMNATAINTVNDPAERASIVNTVALFVGIFFFILLVSLVCSPSLAALEPYDSWIYARQMAQLREEALSGTTEEAVEEKLEDVTQTPSVPADKEAMDDKVDQARTWKDRRTHVRDWLVRRRLAIRWFFASIWSCILRVFRIQPTLILTSPSGNALPLASTVSNICRDTVSEIPETINEKDMSEGTGASPVRERTWIRRWFSKKVCLANWFHSRGFDH</sequence>
<dbReference type="EMBL" id="ML213542">
    <property type="protein sequence ID" value="TFK45485.1"/>
    <property type="molecule type" value="Genomic_DNA"/>
</dbReference>
<evidence type="ECO:0008006" key="4">
    <source>
        <dbReference type="Google" id="ProtNLM"/>
    </source>
</evidence>
<protein>
    <recommendedName>
        <fullName evidence="4">Transmembrane protein</fullName>
    </recommendedName>
</protein>
<dbReference type="Proteomes" id="UP000305948">
    <property type="component" value="Unassembled WGS sequence"/>
</dbReference>
<evidence type="ECO:0000313" key="2">
    <source>
        <dbReference type="EMBL" id="TFK45485.1"/>
    </source>
</evidence>
<keyword evidence="1" id="KW-1133">Transmembrane helix</keyword>
<gene>
    <name evidence="2" type="ORF">OE88DRAFT_1212644</name>
</gene>
<evidence type="ECO:0000256" key="1">
    <source>
        <dbReference type="SAM" id="Phobius"/>
    </source>
</evidence>
<feature type="transmembrane region" description="Helical" evidence="1">
    <location>
        <begin position="39"/>
        <end position="63"/>
    </location>
</feature>
<keyword evidence="1" id="KW-0472">Membrane</keyword>